<sequence length="100" mass="11985">MGALHRFEDRPDDYISVFTDHTEAQVDFLFAARHDLAYNPKPWQFLRKLRERRYRKQAEQRYADIIDGSAPVSDFVRDELRRRDRKRPGRQATDAPHRTA</sequence>
<reference evidence="2 3" key="1">
    <citation type="journal article" date="2019" name="Int. J. Syst. Evol. Microbiol.">
        <title>The Global Catalogue of Microorganisms (GCM) 10K type strain sequencing project: providing services to taxonomists for standard genome sequencing and annotation.</title>
        <authorList>
            <consortium name="The Broad Institute Genomics Platform"/>
            <consortium name="The Broad Institute Genome Sequencing Center for Infectious Disease"/>
            <person name="Wu L."/>
            <person name="Ma J."/>
        </authorList>
    </citation>
    <scope>NUCLEOTIDE SEQUENCE [LARGE SCALE GENOMIC DNA]</scope>
    <source>
        <strain evidence="2 3">JCM 13244</strain>
    </source>
</reference>
<evidence type="ECO:0000313" key="3">
    <source>
        <dbReference type="Proteomes" id="UP001499947"/>
    </source>
</evidence>
<comment type="caution">
    <text evidence="2">The sequence shown here is derived from an EMBL/GenBank/DDBJ whole genome shotgun (WGS) entry which is preliminary data.</text>
</comment>
<dbReference type="Proteomes" id="UP001499947">
    <property type="component" value="Unassembled WGS sequence"/>
</dbReference>
<evidence type="ECO:0000256" key="1">
    <source>
        <dbReference type="SAM" id="MobiDB-lite"/>
    </source>
</evidence>
<evidence type="ECO:0000313" key="2">
    <source>
        <dbReference type="EMBL" id="GAA1708666.1"/>
    </source>
</evidence>
<name>A0ABN2INP8_9ACTN</name>
<organism evidence="2 3">
    <name type="scientific">Streptomyces yatensis</name>
    <dbReference type="NCBI Taxonomy" id="155177"/>
    <lineage>
        <taxon>Bacteria</taxon>
        <taxon>Bacillati</taxon>
        <taxon>Actinomycetota</taxon>
        <taxon>Actinomycetes</taxon>
        <taxon>Kitasatosporales</taxon>
        <taxon>Streptomycetaceae</taxon>
        <taxon>Streptomyces</taxon>
        <taxon>Streptomyces violaceusniger group</taxon>
    </lineage>
</organism>
<proteinExistence type="predicted"/>
<protein>
    <submittedName>
        <fullName evidence="2">Uncharacterized protein</fullName>
    </submittedName>
</protein>
<dbReference type="RefSeq" id="WP_211122321.1">
    <property type="nucleotide sequence ID" value="NZ_BAAALR010000063.1"/>
</dbReference>
<dbReference type="EMBL" id="BAAALR010000063">
    <property type="protein sequence ID" value="GAA1708666.1"/>
    <property type="molecule type" value="Genomic_DNA"/>
</dbReference>
<gene>
    <name evidence="2" type="ORF">GCM10009680_56970</name>
</gene>
<feature type="region of interest" description="Disordered" evidence="1">
    <location>
        <begin position="77"/>
        <end position="100"/>
    </location>
</feature>
<keyword evidence="3" id="KW-1185">Reference proteome</keyword>
<accession>A0ABN2INP8</accession>